<dbReference type="GO" id="GO:0005789">
    <property type="term" value="C:endoplasmic reticulum membrane"/>
    <property type="evidence" value="ECO:0007669"/>
    <property type="project" value="UniProtKB-SubCell"/>
</dbReference>
<feature type="region of interest" description="Disordered" evidence="10">
    <location>
        <begin position="247"/>
        <end position="338"/>
    </location>
</feature>
<dbReference type="SUPFAM" id="SSF63887">
    <property type="entry name" value="P-domain of calnexin/calreticulin"/>
    <property type="match status" value="1"/>
</dbReference>
<keyword evidence="6 9" id="KW-0472">Membrane</keyword>
<dbReference type="InterPro" id="IPR013320">
    <property type="entry name" value="ConA-like_dom_sf"/>
</dbReference>
<comment type="similarity">
    <text evidence="2 9">Belongs to the calreticulin family.</text>
</comment>
<dbReference type="EMBL" id="SWFS01000330">
    <property type="protein sequence ID" value="KAA8909926.1"/>
    <property type="molecule type" value="Genomic_DNA"/>
</dbReference>
<dbReference type="FunFam" id="2.60.120.200:FF:000011">
    <property type="entry name" value="Probable calnexin"/>
    <property type="match status" value="1"/>
</dbReference>
<dbReference type="FunFam" id="2.10.250.10:FF:000001">
    <property type="entry name" value="Calnexin homolog"/>
    <property type="match status" value="1"/>
</dbReference>
<comment type="caution">
    <text evidence="11">The sequence shown here is derived from an EMBL/GenBank/DDBJ whole genome shotgun (WGS) entry which is preliminary data.</text>
</comment>
<keyword evidence="4 9" id="KW-0256">Endoplasmic reticulum</keyword>
<feature type="transmembrane region" description="Helical" evidence="9">
    <location>
        <begin position="509"/>
        <end position="535"/>
    </location>
</feature>
<feature type="compositionally biased region" description="Basic and acidic residues" evidence="10">
    <location>
        <begin position="546"/>
        <end position="556"/>
    </location>
</feature>
<evidence type="ECO:0000256" key="1">
    <source>
        <dbReference type="ARBA" id="ARBA00004115"/>
    </source>
</evidence>
<keyword evidence="12" id="KW-1185">Reference proteome</keyword>
<dbReference type="OrthoDB" id="1938156at2759"/>
<dbReference type="InterPro" id="IPR009033">
    <property type="entry name" value="Calreticulin/calnexin_P_dom_sf"/>
</dbReference>
<accession>A0A642V1C9</accession>
<keyword evidence="8" id="KW-1015">Disulfide bond</keyword>
<dbReference type="PROSITE" id="PS00803">
    <property type="entry name" value="CALRETICULIN_1"/>
    <property type="match status" value="1"/>
</dbReference>
<evidence type="ECO:0000256" key="6">
    <source>
        <dbReference type="ARBA" id="ARBA00023136"/>
    </source>
</evidence>
<dbReference type="Pfam" id="PF00262">
    <property type="entry name" value="Calreticulin"/>
    <property type="match status" value="1"/>
</dbReference>
<dbReference type="Gene3D" id="2.10.250.10">
    <property type="entry name" value="Calreticulin/calnexin, P domain"/>
    <property type="match status" value="1"/>
</dbReference>
<feature type="compositionally biased region" description="Acidic residues" evidence="10">
    <location>
        <begin position="327"/>
        <end position="338"/>
    </location>
</feature>
<dbReference type="GO" id="GO:0051082">
    <property type="term" value="F:unfolded protein binding"/>
    <property type="evidence" value="ECO:0007669"/>
    <property type="project" value="InterPro"/>
</dbReference>
<organism evidence="11 12">
    <name type="scientific">Trichomonascus ciferrii</name>
    <dbReference type="NCBI Taxonomy" id="44093"/>
    <lineage>
        <taxon>Eukaryota</taxon>
        <taxon>Fungi</taxon>
        <taxon>Dikarya</taxon>
        <taxon>Ascomycota</taxon>
        <taxon>Saccharomycotina</taxon>
        <taxon>Dipodascomycetes</taxon>
        <taxon>Dipodascales</taxon>
        <taxon>Trichomonascaceae</taxon>
        <taxon>Trichomonascus</taxon>
        <taxon>Trichomonascus ciferrii complex</taxon>
    </lineage>
</organism>
<dbReference type="PROSITE" id="PS00804">
    <property type="entry name" value="CALRETICULIN_2"/>
    <property type="match status" value="1"/>
</dbReference>
<protein>
    <recommendedName>
        <fullName evidence="13">Calnexin</fullName>
    </recommendedName>
</protein>
<dbReference type="PANTHER" id="PTHR11073:SF1">
    <property type="entry name" value="CALNEXIN 14D-RELATED"/>
    <property type="match status" value="1"/>
</dbReference>
<evidence type="ECO:0000256" key="5">
    <source>
        <dbReference type="ARBA" id="ARBA00022989"/>
    </source>
</evidence>
<comment type="subcellular location">
    <subcellularLocation>
        <location evidence="1">Endoplasmic reticulum membrane</location>
        <topology evidence="1">Single-pass type I membrane protein</topology>
    </subcellularLocation>
</comment>
<keyword evidence="9" id="KW-0732">Signal</keyword>
<dbReference type="Gene3D" id="2.60.120.200">
    <property type="match status" value="1"/>
</dbReference>
<keyword evidence="5 9" id="KW-1133">Transmembrane helix</keyword>
<feature type="signal peptide" evidence="9">
    <location>
        <begin position="1"/>
        <end position="20"/>
    </location>
</feature>
<evidence type="ECO:0000256" key="2">
    <source>
        <dbReference type="ARBA" id="ARBA00010983"/>
    </source>
</evidence>
<dbReference type="InterPro" id="IPR018124">
    <property type="entry name" value="Calret/calnex_CS"/>
</dbReference>
<evidence type="ECO:0000256" key="10">
    <source>
        <dbReference type="SAM" id="MobiDB-lite"/>
    </source>
</evidence>
<dbReference type="PRINTS" id="PR00626">
    <property type="entry name" value="CALRETICULIN"/>
</dbReference>
<dbReference type="GO" id="GO:0005509">
    <property type="term" value="F:calcium ion binding"/>
    <property type="evidence" value="ECO:0007669"/>
    <property type="project" value="InterPro"/>
</dbReference>
<gene>
    <name evidence="11" type="ORF">TRICI_004311</name>
</gene>
<feature type="disulfide bond" evidence="8">
    <location>
        <begin position="150"/>
        <end position="184"/>
    </location>
</feature>
<feature type="compositionally biased region" description="Low complexity" evidence="10">
    <location>
        <begin position="557"/>
        <end position="578"/>
    </location>
</feature>
<evidence type="ECO:0000313" key="12">
    <source>
        <dbReference type="Proteomes" id="UP000761534"/>
    </source>
</evidence>
<evidence type="ECO:0000313" key="11">
    <source>
        <dbReference type="EMBL" id="KAA8909926.1"/>
    </source>
</evidence>
<keyword evidence="3 9" id="KW-0812">Transmembrane</keyword>
<dbReference type="Proteomes" id="UP000761534">
    <property type="component" value="Unassembled WGS sequence"/>
</dbReference>
<dbReference type="GO" id="GO:0006457">
    <property type="term" value="P:protein folding"/>
    <property type="evidence" value="ECO:0007669"/>
    <property type="project" value="InterPro"/>
</dbReference>
<sequence>MRLRTSTALGCLYAASAALAADDSDIFDQIVNVKSKEAEPSAPKAEIEHPDVTILDKPENAVLFEQFQDAGAAERWKASNAKKDEEFSYVGKWGFEESTVLPGLDGDKGLIMKSPAAHHAISTRFDKPLDNTGKTLVLQYEVKLQKGLECGGAYMKLLSENAALHQEEFSSESPYQVMFGPDKCGSTNKVHFIVRRKNPKTEEYEEKHLALPPIARINKLSNLYTLVIHPNQDFEIRINGEVSRAGNLRDEGTFKPAFDPPKEIEDENDEKPDDWVDEEYIPDPDQAEKPADWDEDAPFQIPDPDAEKPEDWDEDTPAYIPDPEAEKPEDWDDEEDGEWVAPEVPNPECEDHGCGPWEAPLIRNPNYKGKWVQPKIKNPDYKGEWSPRLIPNPDYYEDKTPSNLEPIGGIGFELWTMQNMIMFDNIYLGHSVAEAESVGNSTWAVKHKIEEAEEEALAPPPTKKERKNYESALDFFRDDPLGYIVESLRMFILSFSVDPVSAIKNQPSVAVSVAVTMLSGFAIVFGILNVILYGIKSALFSKKQPVKKESKEEKSSQEPSGKSSSAAASSGSATKRKT</sequence>
<dbReference type="VEuPathDB" id="FungiDB:TRICI_004311"/>
<dbReference type="PROSITE" id="PS00805">
    <property type="entry name" value="CALRETICULIN_REPEAT"/>
    <property type="match status" value="1"/>
</dbReference>
<evidence type="ECO:0000256" key="9">
    <source>
        <dbReference type="RuleBase" id="RU362126"/>
    </source>
</evidence>
<dbReference type="AlphaFoldDB" id="A0A642V1C9"/>
<evidence type="ECO:0000256" key="4">
    <source>
        <dbReference type="ARBA" id="ARBA00022824"/>
    </source>
</evidence>
<feature type="region of interest" description="Disordered" evidence="10">
    <location>
        <begin position="542"/>
        <end position="578"/>
    </location>
</feature>
<reference evidence="11" key="1">
    <citation type="journal article" date="2019" name="G3 (Bethesda)">
        <title>Genome Assemblies of Two Rare Opportunistic Yeast Pathogens: Diutina rugosa (syn. Candida rugosa) and Trichomonascus ciferrii (syn. Candida ciferrii).</title>
        <authorList>
            <person name="Mixao V."/>
            <person name="Saus E."/>
            <person name="Hansen A.P."/>
            <person name="Lass-Florl C."/>
            <person name="Gabaldon T."/>
        </authorList>
    </citation>
    <scope>NUCLEOTIDE SEQUENCE</scope>
    <source>
        <strain evidence="11">CBS 4856</strain>
    </source>
</reference>
<dbReference type="SUPFAM" id="SSF49899">
    <property type="entry name" value="Concanavalin A-like lectins/glucanases"/>
    <property type="match status" value="1"/>
</dbReference>
<feature type="compositionally biased region" description="Acidic residues" evidence="10">
    <location>
        <begin position="264"/>
        <end position="282"/>
    </location>
</feature>
<dbReference type="GO" id="GO:0036503">
    <property type="term" value="P:ERAD pathway"/>
    <property type="evidence" value="ECO:0007669"/>
    <property type="project" value="TreeGrafter"/>
</dbReference>
<dbReference type="PANTHER" id="PTHR11073">
    <property type="entry name" value="CALRETICULIN AND CALNEXIN"/>
    <property type="match status" value="1"/>
</dbReference>
<evidence type="ECO:0000256" key="8">
    <source>
        <dbReference type="PIRSR" id="PIRSR601580-3"/>
    </source>
</evidence>
<evidence type="ECO:0000256" key="7">
    <source>
        <dbReference type="ARBA" id="ARBA00023186"/>
    </source>
</evidence>
<dbReference type="InterPro" id="IPR001580">
    <property type="entry name" value="Calret/calnex"/>
</dbReference>
<keyword evidence="7 9" id="KW-0143">Chaperone</keyword>
<evidence type="ECO:0000256" key="3">
    <source>
        <dbReference type="ARBA" id="ARBA00022692"/>
    </source>
</evidence>
<feature type="chain" id="PRO_5025079934" description="Calnexin" evidence="9">
    <location>
        <begin position="21"/>
        <end position="578"/>
    </location>
</feature>
<name>A0A642V1C9_9ASCO</name>
<proteinExistence type="inferred from homology"/>
<evidence type="ECO:0008006" key="13">
    <source>
        <dbReference type="Google" id="ProtNLM"/>
    </source>
</evidence>